<comment type="cofactor">
    <cofactor evidence="13">
        <name>Mg(2+)</name>
        <dbReference type="ChEBI" id="CHEBI:18420"/>
    </cofactor>
</comment>
<evidence type="ECO:0000256" key="10">
    <source>
        <dbReference type="ARBA" id="ARBA00049176"/>
    </source>
</evidence>
<evidence type="ECO:0000256" key="4">
    <source>
        <dbReference type="ARBA" id="ARBA00011503"/>
    </source>
</evidence>
<evidence type="ECO:0000256" key="13">
    <source>
        <dbReference type="PIRSR" id="PIRSR603542-2"/>
    </source>
</evidence>
<name>A0A1D3UVU1_TANFO</name>
<evidence type="ECO:0000259" key="14">
    <source>
        <dbReference type="Pfam" id="PF01648"/>
    </source>
</evidence>
<evidence type="ECO:0000256" key="12">
    <source>
        <dbReference type="PIRSR" id="PIRSR603542-1"/>
    </source>
</evidence>
<evidence type="ECO:0000313" key="16">
    <source>
        <dbReference type="Proteomes" id="UP000182057"/>
    </source>
</evidence>
<feature type="binding site" evidence="12">
    <location>
        <position position="151"/>
    </location>
    <ligand>
        <name>CoA</name>
        <dbReference type="ChEBI" id="CHEBI:57287"/>
    </ligand>
</feature>
<dbReference type="EMBL" id="FMMM01000078">
    <property type="protein sequence ID" value="SCQ24245.1"/>
    <property type="molecule type" value="Genomic_DNA"/>
</dbReference>
<feature type="binding site" evidence="12">
    <location>
        <position position="54"/>
    </location>
    <ligand>
        <name>CoA</name>
        <dbReference type="ChEBI" id="CHEBI:57287"/>
    </ligand>
</feature>
<keyword evidence="13" id="KW-0460">Magnesium</keyword>
<dbReference type="RefSeq" id="WP_074450216.1">
    <property type="nucleotide sequence ID" value="NZ_CALHNL010000038.1"/>
</dbReference>
<evidence type="ECO:0000256" key="1">
    <source>
        <dbReference type="ARBA" id="ARBA00003937"/>
    </source>
</evidence>
<dbReference type="PANTHER" id="PTHR38096">
    <property type="entry name" value="ENTEROBACTIN SYNTHASE COMPONENT D"/>
    <property type="match status" value="1"/>
</dbReference>
<evidence type="ECO:0000256" key="5">
    <source>
        <dbReference type="ARBA" id="ARBA00019087"/>
    </source>
</evidence>
<keyword evidence="13" id="KW-0479">Metal-binding</keyword>
<dbReference type="Pfam" id="PF01648">
    <property type="entry name" value="ACPS"/>
    <property type="match status" value="1"/>
</dbReference>
<reference evidence="15 16" key="1">
    <citation type="submission" date="2016-09" db="EMBL/GenBank/DDBJ databases">
        <authorList>
            <person name="Capua I."/>
            <person name="De Benedictis P."/>
            <person name="Joannis T."/>
            <person name="Lombin L.H."/>
            <person name="Cattoli G."/>
        </authorList>
    </citation>
    <scope>NUCLEOTIDE SEQUENCE [LARGE SCALE GENOMIC DNA]</scope>
    <source>
        <strain evidence="15 16">UB20</strain>
    </source>
</reference>
<dbReference type="OrthoDB" id="1190494at2"/>
<evidence type="ECO:0000256" key="7">
    <source>
        <dbReference type="ARBA" id="ARBA00023191"/>
    </source>
</evidence>
<evidence type="ECO:0000256" key="11">
    <source>
        <dbReference type="ARBA" id="ARBA00049191"/>
    </source>
</evidence>
<proteinExistence type="inferred from homology"/>
<keyword evidence="7" id="KW-0259">Enterobactin biosynthesis</keyword>
<accession>A0A1D3UVU1</accession>
<comment type="similarity">
    <text evidence="3">Belongs to the P-Pant transferase superfamily. EntD family.</text>
</comment>
<feature type="binding site" evidence="12">
    <location>
        <begin position="87"/>
        <end position="88"/>
    </location>
    <ligand>
        <name>CoA</name>
        <dbReference type="ChEBI" id="CHEBI:57287"/>
    </ligand>
</feature>
<evidence type="ECO:0000313" key="15">
    <source>
        <dbReference type="EMBL" id="SCQ24245.1"/>
    </source>
</evidence>
<feature type="binding site" evidence="13">
    <location>
        <position position="108"/>
    </location>
    <ligand>
        <name>Mg(2+)</name>
        <dbReference type="ChEBI" id="CHEBI:18420"/>
    </ligand>
</feature>
<protein>
    <recommendedName>
        <fullName evidence="5">Enterobactin synthase component D</fullName>
    </recommendedName>
    <alternativeName>
        <fullName evidence="8">4'-phosphopantetheinyl transferase EntD</fullName>
    </alternativeName>
    <alternativeName>
        <fullName evidence="9">Enterochelin synthase D</fullName>
    </alternativeName>
</protein>
<evidence type="ECO:0000256" key="6">
    <source>
        <dbReference type="ARBA" id="ARBA00022679"/>
    </source>
</evidence>
<feature type="binding site" evidence="12">
    <location>
        <position position="106"/>
    </location>
    <ligand>
        <name>CoA</name>
        <dbReference type="ChEBI" id="CHEBI:57287"/>
    </ligand>
</feature>
<dbReference type="AlphaFoldDB" id="A0A1D3UVU1"/>
<dbReference type="GO" id="GO:0005886">
    <property type="term" value="C:plasma membrane"/>
    <property type="evidence" value="ECO:0007669"/>
    <property type="project" value="TreeGrafter"/>
</dbReference>
<evidence type="ECO:0000256" key="3">
    <source>
        <dbReference type="ARBA" id="ARBA00008342"/>
    </source>
</evidence>
<feature type="binding site" evidence="12">
    <location>
        <position position="46"/>
    </location>
    <ligand>
        <name>CoA</name>
        <dbReference type="ChEBI" id="CHEBI:57287"/>
    </ligand>
</feature>
<gene>
    <name evidence="15" type="ORF">TFUB20_02389</name>
</gene>
<comment type="function">
    <text evidence="1">Involved in the biosynthesis of the siderophore enterobactin (enterochelin), which is a macrocyclic trimeric lactone of N-(2,3-dihydroxybenzoyl)-serine. The serine trilactone serves as a scaffolding for the three catechol functionalities that provide hexadentate coordination for the tightly ligated iron(2+) atoms. Plays an essential role in the assembly of the enterobactin by catalyzing the transfer of the 4'-phosphopantetheine (Ppant) moiety from coenzyme A to the apo-domains of both EntB (ArCP domain) and EntF (PCP domain) to yield their holo-forms which make them competent for the activation of 2,3-dihydroxybenzoate (DHB) and L-serine, respectively.</text>
</comment>
<sequence length="207" mass="23944">MPVLPEYTTPLRGIWKIEESRDELLALLTRKDDYVPFLTGCKSDTRQTEWLAVRTLLKTMLGRETPVAYHPDGIPYLPDADLHISISHTKGYAAVLLDTQPRIGIDIEYRSERIRKLYDRFLGKAEQRLIGQYPDTETLLICWSAKETAFKMMRKRAVDWRNDLQIVSFDPQLRRLSIRETLTPHATLCSIGYIATPEFIMTQSVSQ</sequence>
<dbReference type="GO" id="GO:0008897">
    <property type="term" value="F:holo-[acyl-carrier-protein] synthase activity"/>
    <property type="evidence" value="ECO:0007669"/>
    <property type="project" value="InterPro"/>
</dbReference>
<comment type="catalytic activity">
    <reaction evidence="11">
        <text>apo-[peptidyl-carrier protein] + CoA = holo-[peptidyl-carrier protein] + adenosine 3',5'-bisphosphate + H(+)</text>
        <dbReference type="Rhea" id="RHEA:46228"/>
        <dbReference type="Rhea" id="RHEA-COMP:11479"/>
        <dbReference type="Rhea" id="RHEA-COMP:11480"/>
        <dbReference type="ChEBI" id="CHEBI:15378"/>
        <dbReference type="ChEBI" id="CHEBI:29999"/>
        <dbReference type="ChEBI" id="CHEBI:57287"/>
        <dbReference type="ChEBI" id="CHEBI:58343"/>
        <dbReference type="ChEBI" id="CHEBI:64479"/>
    </reaction>
</comment>
<dbReference type="Proteomes" id="UP000182057">
    <property type="component" value="Unassembled WGS sequence"/>
</dbReference>
<feature type="binding site" evidence="13">
    <location>
        <position position="107"/>
    </location>
    <ligand>
        <name>Mg(2+)</name>
        <dbReference type="ChEBI" id="CHEBI:18420"/>
    </ligand>
</feature>
<evidence type="ECO:0000256" key="8">
    <source>
        <dbReference type="ARBA" id="ARBA00029894"/>
    </source>
</evidence>
<feature type="domain" description="4'-phosphopantetheinyl transferase" evidence="14">
    <location>
        <begin position="102"/>
        <end position="172"/>
    </location>
</feature>
<comment type="subunit">
    <text evidence="4">EntB, EntD, EntE, and EntF form a multienzyme complex called enterobactin synthase.</text>
</comment>
<organism evidence="15 16">
    <name type="scientific">Tannerella forsythia</name>
    <name type="common">Bacteroides forsythus</name>
    <dbReference type="NCBI Taxonomy" id="28112"/>
    <lineage>
        <taxon>Bacteria</taxon>
        <taxon>Pseudomonadati</taxon>
        <taxon>Bacteroidota</taxon>
        <taxon>Bacteroidia</taxon>
        <taxon>Bacteroidales</taxon>
        <taxon>Tannerellaceae</taxon>
        <taxon>Tannerella</taxon>
    </lineage>
</organism>
<keyword evidence="6" id="KW-0808">Transferase</keyword>
<dbReference type="Gene3D" id="3.90.470.20">
    <property type="entry name" value="4'-phosphopantetheinyl transferase domain"/>
    <property type="match status" value="1"/>
</dbReference>
<feature type="binding site" evidence="13">
    <location>
        <position position="106"/>
    </location>
    <ligand>
        <name>Mg(2+)</name>
        <dbReference type="ChEBI" id="CHEBI:18420"/>
    </ligand>
</feature>
<comment type="catalytic activity">
    <reaction evidence="10">
        <text>apo-[aryl-carrier protein] + CoA = holo-[aryl-carrier protein] + adenosine 3',5'-bisphosphate + H(+)</text>
        <dbReference type="Rhea" id="RHEA:48404"/>
        <dbReference type="Rhea" id="RHEA-COMP:15903"/>
        <dbReference type="Rhea" id="RHEA-COMP:17557"/>
        <dbReference type="ChEBI" id="CHEBI:15378"/>
        <dbReference type="ChEBI" id="CHEBI:29999"/>
        <dbReference type="ChEBI" id="CHEBI:57287"/>
        <dbReference type="ChEBI" id="CHEBI:58343"/>
        <dbReference type="ChEBI" id="CHEBI:64479"/>
    </reaction>
</comment>
<dbReference type="InterPro" id="IPR037143">
    <property type="entry name" value="4-PPantetheinyl_Trfase_dom_sf"/>
</dbReference>
<dbReference type="InterPro" id="IPR008278">
    <property type="entry name" value="4-PPantetheinyl_Trfase_dom"/>
</dbReference>
<evidence type="ECO:0000256" key="2">
    <source>
        <dbReference type="ARBA" id="ARBA00004993"/>
    </source>
</evidence>
<dbReference type="GO" id="GO:0000287">
    <property type="term" value="F:magnesium ion binding"/>
    <property type="evidence" value="ECO:0007669"/>
    <property type="project" value="InterPro"/>
</dbReference>
<dbReference type="GO" id="GO:0009366">
    <property type="term" value="C:enterobactin synthetase complex"/>
    <property type="evidence" value="ECO:0007669"/>
    <property type="project" value="InterPro"/>
</dbReference>
<feature type="binding site" evidence="12">
    <location>
        <position position="147"/>
    </location>
    <ligand>
        <name>CoA</name>
        <dbReference type="ChEBI" id="CHEBI:57287"/>
    </ligand>
</feature>
<dbReference type="PANTHER" id="PTHR38096:SF1">
    <property type="entry name" value="ENTEROBACTIN SYNTHASE COMPONENT D"/>
    <property type="match status" value="1"/>
</dbReference>
<comment type="pathway">
    <text evidence="2">Siderophore biosynthesis; enterobactin biosynthesis.</text>
</comment>
<dbReference type="SUPFAM" id="SSF56214">
    <property type="entry name" value="4'-phosphopantetheinyl transferase"/>
    <property type="match status" value="2"/>
</dbReference>
<dbReference type="InterPro" id="IPR003542">
    <property type="entry name" value="Enbac_synth_compD-like"/>
</dbReference>
<dbReference type="GO" id="GO:0009239">
    <property type="term" value="P:enterobactin biosynthetic process"/>
    <property type="evidence" value="ECO:0007669"/>
    <property type="project" value="UniProtKB-KW"/>
</dbReference>
<evidence type="ECO:0000256" key="9">
    <source>
        <dbReference type="ARBA" id="ARBA00031996"/>
    </source>
</evidence>